<proteinExistence type="predicted"/>
<reference evidence="1" key="1">
    <citation type="submission" date="2022-08" db="EMBL/GenBank/DDBJ databases">
        <title>Genomic Encyclopedia of Type Strains, Phase V (KMG-V): Genome sequencing to study the core and pangenomes of soil and plant-associated prokaryotes.</title>
        <authorList>
            <person name="Whitman W."/>
        </authorList>
    </citation>
    <scope>NUCLEOTIDE SEQUENCE</scope>
    <source>
        <strain evidence="1">PS</strain>
    </source>
</reference>
<evidence type="ECO:0000313" key="1">
    <source>
        <dbReference type="EMBL" id="MCS3922313.1"/>
    </source>
</evidence>
<comment type="caution">
    <text evidence="1">The sequence shown here is derived from an EMBL/GenBank/DDBJ whole genome shotgun (WGS) entry which is preliminary data.</text>
</comment>
<dbReference type="Proteomes" id="UP001140258">
    <property type="component" value="Unassembled WGS sequence"/>
</dbReference>
<dbReference type="EMBL" id="JANUCQ010000002">
    <property type="protein sequence ID" value="MCS3922313.1"/>
    <property type="molecule type" value="Genomic_DNA"/>
</dbReference>
<keyword evidence="2" id="KW-1185">Reference proteome</keyword>
<organism evidence="1 2">
    <name type="scientific">Methanococcus voltae PS</name>
    <dbReference type="NCBI Taxonomy" id="523842"/>
    <lineage>
        <taxon>Archaea</taxon>
        <taxon>Methanobacteriati</taxon>
        <taxon>Methanobacteriota</taxon>
        <taxon>Methanomada group</taxon>
        <taxon>Methanococci</taxon>
        <taxon>Methanococcales</taxon>
        <taxon>Methanococcaceae</taxon>
        <taxon>Methanococcus</taxon>
    </lineage>
</organism>
<dbReference type="RefSeq" id="WP_259051705.1">
    <property type="nucleotide sequence ID" value="NZ_JANUCQ010000002.1"/>
</dbReference>
<evidence type="ECO:0000313" key="2">
    <source>
        <dbReference type="Proteomes" id="UP001140258"/>
    </source>
</evidence>
<name>A0ABT2EWH3_METVO</name>
<protein>
    <submittedName>
        <fullName evidence="1">Uncharacterized protein</fullName>
    </submittedName>
</protein>
<accession>A0ABT2EWH3</accession>
<gene>
    <name evidence="1" type="ORF">M2325_000998</name>
</gene>
<sequence>MKIFKELRVDNLENNSVMDDLKKINNLWESKKKDNKIALEKLTEFMSEIKINAMGNEFIGKLPDGKTELIMFEDIDEMPLDEWIKKYFPIIFGFDKEIIENMNFKVKLELFKAYMEEYKHILSEKSFLD</sequence>